<evidence type="ECO:0000313" key="3">
    <source>
        <dbReference type="Proteomes" id="UP000604825"/>
    </source>
</evidence>
<evidence type="ECO:0000256" key="1">
    <source>
        <dbReference type="SAM" id="MobiDB-lite"/>
    </source>
</evidence>
<comment type="caution">
    <text evidence="2">The sequence shown here is derived from an EMBL/GenBank/DDBJ whole genome shotgun (WGS) entry which is preliminary data.</text>
</comment>
<reference evidence="2" key="1">
    <citation type="submission" date="2020-10" db="EMBL/GenBank/DDBJ databases">
        <authorList>
            <person name="Han B."/>
            <person name="Lu T."/>
            <person name="Zhao Q."/>
            <person name="Huang X."/>
            <person name="Zhao Y."/>
        </authorList>
    </citation>
    <scope>NUCLEOTIDE SEQUENCE</scope>
</reference>
<gene>
    <name evidence="2" type="ORF">NCGR_LOCUS2364</name>
</gene>
<feature type="region of interest" description="Disordered" evidence="1">
    <location>
        <begin position="78"/>
        <end position="111"/>
    </location>
</feature>
<sequence length="111" mass="11770">MHSCFFRFGSPRRRQALHSGGGVTVVSRGGEGVRAKIVVSRGELERIAMGVTRRQCSGAGAAPSRRHIVTAVSLEGRVARAPPRSEPEEGAGVARRGGDWRPALDGIPEEA</sequence>
<organism evidence="2 3">
    <name type="scientific">Miscanthus lutarioriparius</name>
    <dbReference type="NCBI Taxonomy" id="422564"/>
    <lineage>
        <taxon>Eukaryota</taxon>
        <taxon>Viridiplantae</taxon>
        <taxon>Streptophyta</taxon>
        <taxon>Embryophyta</taxon>
        <taxon>Tracheophyta</taxon>
        <taxon>Spermatophyta</taxon>
        <taxon>Magnoliopsida</taxon>
        <taxon>Liliopsida</taxon>
        <taxon>Poales</taxon>
        <taxon>Poaceae</taxon>
        <taxon>PACMAD clade</taxon>
        <taxon>Panicoideae</taxon>
        <taxon>Andropogonodae</taxon>
        <taxon>Andropogoneae</taxon>
        <taxon>Saccharinae</taxon>
        <taxon>Miscanthus</taxon>
    </lineage>
</organism>
<evidence type="ECO:0000313" key="2">
    <source>
        <dbReference type="EMBL" id="CAD6204370.1"/>
    </source>
</evidence>
<dbReference type="EMBL" id="CAJGYO010000001">
    <property type="protein sequence ID" value="CAD6204370.1"/>
    <property type="molecule type" value="Genomic_DNA"/>
</dbReference>
<dbReference type="AlphaFoldDB" id="A0A811MGU6"/>
<dbReference type="Proteomes" id="UP000604825">
    <property type="component" value="Unassembled WGS sequence"/>
</dbReference>
<name>A0A811MGU6_9POAL</name>
<accession>A0A811MGU6</accession>
<protein>
    <submittedName>
        <fullName evidence="2">Uncharacterized protein</fullName>
    </submittedName>
</protein>
<dbReference type="OrthoDB" id="696258at2759"/>
<keyword evidence="3" id="KW-1185">Reference proteome</keyword>
<proteinExistence type="predicted"/>